<evidence type="ECO:0000313" key="3">
    <source>
        <dbReference type="Proteomes" id="UP000299102"/>
    </source>
</evidence>
<feature type="compositionally biased region" description="Basic residues" evidence="1">
    <location>
        <begin position="94"/>
        <end position="106"/>
    </location>
</feature>
<dbReference type="EMBL" id="BGZK01001555">
    <property type="protein sequence ID" value="GBP82236.1"/>
    <property type="molecule type" value="Genomic_DNA"/>
</dbReference>
<accession>A0A4C1Z0X3</accession>
<evidence type="ECO:0000313" key="2">
    <source>
        <dbReference type="EMBL" id="GBP82236.1"/>
    </source>
</evidence>
<dbReference type="Proteomes" id="UP000299102">
    <property type="component" value="Unassembled WGS sequence"/>
</dbReference>
<organism evidence="2 3">
    <name type="scientific">Eumeta variegata</name>
    <name type="common">Bagworm moth</name>
    <name type="synonym">Eumeta japonica</name>
    <dbReference type="NCBI Taxonomy" id="151549"/>
    <lineage>
        <taxon>Eukaryota</taxon>
        <taxon>Metazoa</taxon>
        <taxon>Ecdysozoa</taxon>
        <taxon>Arthropoda</taxon>
        <taxon>Hexapoda</taxon>
        <taxon>Insecta</taxon>
        <taxon>Pterygota</taxon>
        <taxon>Neoptera</taxon>
        <taxon>Endopterygota</taxon>
        <taxon>Lepidoptera</taxon>
        <taxon>Glossata</taxon>
        <taxon>Ditrysia</taxon>
        <taxon>Tineoidea</taxon>
        <taxon>Psychidae</taxon>
        <taxon>Oiketicinae</taxon>
        <taxon>Eumeta</taxon>
    </lineage>
</organism>
<comment type="caution">
    <text evidence="2">The sequence shown here is derived from an EMBL/GenBank/DDBJ whole genome shotgun (WGS) entry which is preliminary data.</text>
</comment>
<reference evidence="2 3" key="1">
    <citation type="journal article" date="2019" name="Commun. Biol.">
        <title>The bagworm genome reveals a unique fibroin gene that provides high tensile strength.</title>
        <authorList>
            <person name="Kono N."/>
            <person name="Nakamura H."/>
            <person name="Ohtoshi R."/>
            <person name="Tomita M."/>
            <person name="Numata K."/>
            <person name="Arakawa K."/>
        </authorList>
    </citation>
    <scope>NUCLEOTIDE SEQUENCE [LARGE SCALE GENOMIC DNA]</scope>
</reference>
<keyword evidence="3" id="KW-1185">Reference proteome</keyword>
<dbReference type="AlphaFoldDB" id="A0A4C1Z0X3"/>
<feature type="compositionally biased region" description="Low complexity" evidence="1">
    <location>
        <begin position="59"/>
        <end position="84"/>
    </location>
</feature>
<feature type="compositionally biased region" description="Low complexity" evidence="1">
    <location>
        <begin position="31"/>
        <end position="42"/>
    </location>
</feature>
<protein>
    <submittedName>
        <fullName evidence="2">Uncharacterized protein</fullName>
    </submittedName>
</protein>
<name>A0A4C1Z0X3_EUMVA</name>
<evidence type="ECO:0000256" key="1">
    <source>
        <dbReference type="SAM" id="MobiDB-lite"/>
    </source>
</evidence>
<feature type="region of interest" description="Disordered" evidence="1">
    <location>
        <begin position="29"/>
        <end position="139"/>
    </location>
</feature>
<sequence>MSNRTSIKNSRKNHSGLEPRLELYVIHFNQASSSSTSRSASRNGKRKRKSSSNEDDNENFNSGSDNTVVASSNKGSKSDGSNSKENFTLVQGKKVIKKARAPRRRAASKETGAIAGYTRAKGDNHKRHPPEARNGYKRS</sequence>
<proteinExistence type="predicted"/>
<gene>
    <name evidence="2" type="ORF">EVAR_54981_1</name>
</gene>